<dbReference type="CDD" id="cd01558">
    <property type="entry name" value="D-AAT_like"/>
    <property type="match status" value="1"/>
</dbReference>
<organism evidence="14 15">
    <name type="scientific">Rhizobium rhizoryzae</name>
    <dbReference type="NCBI Taxonomy" id="451876"/>
    <lineage>
        <taxon>Bacteria</taxon>
        <taxon>Pseudomonadati</taxon>
        <taxon>Pseudomonadota</taxon>
        <taxon>Alphaproteobacteria</taxon>
        <taxon>Hyphomicrobiales</taxon>
        <taxon>Rhizobiaceae</taxon>
        <taxon>Rhizobium/Agrobacterium group</taxon>
        <taxon>Rhizobium</taxon>
    </lineage>
</organism>
<comment type="catalytic activity">
    <reaction evidence="12">
        <text>L-isoleucine + 2-oxoglutarate = (S)-3-methyl-2-oxopentanoate + L-glutamate</text>
        <dbReference type="Rhea" id="RHEA:24801"/>
        <dbReference type="ChEBI" id="CHEBI:16810"/>
        <dbReference type="ChEBI" id="CHEBI:29985"/>
        <dbReference type="ChEBI" id="CHEBI:35146"/>
        <dbReference type="ChEBI" id="CHEBI:58045"/>
        <dbReference type="EC" id="2.6.1.42"/>
    </reaction>
</comment>
<dbReference type="GO" id="GO:0005829">
    <property type="term" value="C:cytosol"/>
    <property type="evidence" value="ECO:0007669"/>
    <property type="project" value="TreeGrafter"/>
</dbReference>
<name>A0A7W6LL93_9HYPH</name>
<dbReference type="Proteomes" id="UP000519897">
    <property type="component" value="Unassembled WGS sequence"/>
</dbReference>
<dbReference type="PANTHER" id="PTHR42743:SF11">
    <property type="entry name" value="AMINODEOXYCHORISMATE LYASE"/>
    <property type="match status" value="1"/>
</dbReference>
<gene>
    <name evidence="14" type="ORF">GGQ72_003729</name>
</gene>
<comment type="catalytic activity">
    <reaction evidence="13">
        <text>L-leucine + 2-oxoglutarate = 4-methyl-2-oxopentanoate + L-glutamate</text>
        <dbReference type="Rhea" id="RHEA:18321"/>
        <dbReference type="ChEBI" id="CHEBI:16810"/>
        <dbReference type="ChEBI" id="CHEBI:17865"/>
        <dbReference type="ChEBI" id="CHEBI:29985"/>
        <dbReference type="ChEBI" id="CHEBI:57427"/>
        <dbReference type="EC" id="2.6.1.42"/>
    </reaction>
</comment>
<accession>A0A7W6LL93</accession>
<dbReference type="InterPro" id="IPR043131">
    <property type="entry name" value="BCAT-like_N"/>
</dbReference>
<dbReference type="AlphaFoldDB" id="A0A7W6LL93"/>
<dbReference type="SUPFAM" id="SSF56752">
    <property type="entry name" value="D-aminoacid aminotransferase-like PLP-dependent enzymes"/>
    <property type="match status" value="1"/>
</dbReference>
<evidence type="ECO:0000313" key="14">
    <source>
        <dbReference type="EMBL" id="MBB4145166.1"/>
    </source>
</evidence>
<protein>
    <recommendedName>
        <fullName evidence="8">Probable branched-chain-amino-acid aminotransferase</fullName>
        <ecNumber evidence="7">2.6.1.42</ecNumber>
    </recommendedName>
</protein>
<evidence type="ECO:0000256" key="13">
    <source>
        <dbReference type="ARBA" id="ARBA00049229"/>
    </source>
</evidence>
<dbReference type="InterPro" id="IPR036038">
    <property type="entry name" value="Aminotransferase-like"/>
</dbReference>
<evidence type="ECO:0000256" key="8">
    <source>
        <dbReference type="ARBA" id="ARBA00014472"/>
    </source>
</evidence>
<dbReference type="InterPro" id="IPR043132">
    <property type="entry name" value="BCAT-like_C"/>
</dbReference>
<dbReference type="PANTHER" id="PTHR42743">
    <property type="entry name" value="AMINO-ACID AMINOTRANSFERASE"/>
    <property type="match status" value="1"/>
</dbReference>
<evidence type="ECO:0000256" key="12">
    <source>
        <dbReference type="ARBA" id="ARBA00048798"/>
    </source>
</evidence>
<sequence>MSRIVYVNGEWKPEAEATISVFDRGLLFADAIYEVTAVINRKLIDYSGHTARLKRSLEALGIPSPVSDDELLDLHRQIIERNDLESGLIYLQISRGAADRDFLFADGMKPSIIMFTQKKNVLENPKWETGLSVVTVPEGRWANRQIKTVQLLYSSMMKTEAAKAGADDVFLVEDGLITEASSSNVHIVTKDGVLVTRHLSNALLHGITRASVLSLAQGSDLEVEERAFSVAEVLSAAEVFITSASAFVMPVVRVDGRSIGDGKPGPVSRKLLQTYIQDRLAHAI</sequence>
<evidence type="ECO:0000256" key="9">
    <source>
        <dbReference type="ARBA" id="ARBA00022898"/>
    </source>
</evidence>
<dbReference type="GO" id="GO:0009082">
    <property type="term" value="P:branched-chain amino acid biosynthetic process"/>
    <property type="evidence" value="ECO:0007669"/>
    <property type="project" value="UniProtKB-KW"/>
</dbReference>
<evidence type="ECO:0000256" key="1">
    <source>
        <dbReference type="ARBA" id="ARBA00001933"/>
    </source>
</evidence>
<dbReference type="InterPro" id="IPR050571">
    <property type="entry name" value="Class-IV_PLP-Dep_Aminotrnsfr"/>
</dbReference>
<comment type="function">
    <text evidence="2">Acts on leucine, isoleucine and valine.</text>
</comment>
<evidence type="ECO:0000256" key="10">
    <source>
        <dbReference type="ARBA" id="ARBA00023304"/>
    </source>
</evidence>
<proteinExistence type="inferred from homology"/>
<comment type="caution">
    <text evidence="14">The sequence shown here is derived from an EMBL/GenBank/DDBJ whole genome shotgun (WGS) entry which is preliminary data.</text>
</comment>
<dbReference type="InterPro" id="IPR001544">
    <property type="entry name" value="Aminotrans_IV"/>
</dbReference>
<evidence type="ECO:0000256" key="11">
    <source>
        <dbReference type="ARBA" id="ARBA00048212"/>
    </source>
</evidence>
<dbReference type="NCBIfam" id="NF005209">
    <property type="entry name" value="PRK06680.1"/>
    <property type="match status" value="1"/>
</dbReference>
<keyword evidence="9" id="KW-0663">Pyridoxal phosphate</keyword>
<comment type="cofactor">
    <cofactor evidence="1">
        <name>pyridoxal 5'-phosphate</name>
        <dbReference type="ChEBI" id="CHEBI:597326"/>
    </cofactor>
</comment>
<dbReference type="GO" id="GO:0004084">
    <property type="term" value="F:branched-chain-amino-acid transaminase activity"/>
    <property type="evidence" value="ECO:0007669"/>
    <property type="project" value="UniProtKB-EC"/>
</dbReference>
<keyword evidence="14" id="KW-0808">Transferase</keyword>
<dbReference type="GO" id="GO:0008652">
    <property type="term" value="P:amino acid biosynthetic process"/>
    <property type="evidence" value="ECO:0007669"/>
    <property type="project" value="UniProtKB-ARBA"/>
</dbReference>
<comment type="similarity">
    <text evidence="6">Belongs to the class-IV pyridoxal-phosphate-dependent aminotransferase family.</text>
</comment>
<dbReference type="Gene3D" id="3.30.470.10">
    <property type="match status" value="1"/>
</dbReference>
<evidence type="ECO:0000256" key="3">
    <source>
        <dbReference type="ARBA" id="ARBA00004824"/>
    </source>
</evidence>
<comment type="pathway">
    <text evidence="5">Amino-acid biosynthesis; L-leucine biosynthesis; L-leucine from 3-methyl-2-oxobutanoate: step 4/4.</text>
</comment>
<keyword evidence="14" id="KW-0032">Aminotransferase</keyword>
<dbReference type="Gene3D" id="3.20.10.10">
    <property type="entry name" value="D-amino Acid Aminotransferase, subunit A, domain 2"/>
    <property type="match status" value="1"/>
</dbReference>
<dbReference type="RefSeq" id="WP_165132233.1">
    <property type="nucleotide sequence ID" value="NZ_CP049249.1"/>
</dbReference>
<keyword evidence="10" id="KW-0028">Amino-acid biosynthesis</keyword>
<comment type="pathway">
    <text evidence="3">Amino-acid biosynthesis; L-isoleucine biosynthesis; L-isoleucine from 2-oxobutanoate: step 4/4.</text>
</comment>
<dbReference type="Pfam" id="PF01063">
    <property type="entry name" value="Aminotran_4"/>
    <property type="match status" value="1"/>
</dbReference>
<dbReference type="EMBL" id="JACIEC010000006">
    <property type="protein sequence ID" value="MBB4145166.1"/>
    <property type="molecule type" value="Genomic_DNA"/>
</dbReference>
<dbReference type="EC" id="2.6.1.42" evidence="7"/>
<evidence type="ECO:0000256" key="6">
    <source>
        <dbReference type="ARBA" id="ARBA00009320"/>
    </source>
</evidence>
<evidence type="ECO:0000256" key="2">
    <source>
        <dbReference type="ARBA" id="ARBA00003109"/>
    </source>
</evidence>
<reference evidence="14 15" key="1">
    <citation type="submission" date="2020-08" db="EMBL/GenBank/DDBJ databases">
        <title>Genomic Encyclopedia of Type Strains, Phase IV (KMG-IV): sequencing the most valuable type-strain genomes for metagenomic binning, comparative biology and taxonomic classification.</title>
        <authorList>
            <person name="Goeker M."/>
        </authorList>
    </citation>
    <scope>NUCLEOTIDE SEQUENCE [LARGE SCALE GENOMIC DNA]</scope>
    <source>
        <strain evidence="14 15">DSM 29514</strain>
    </source>
</reference>
<keyword evidence="10" id="KW-0100">Branched-chain amino acid biosynthesis</keyword>
<dbReference type="FunFam" id="3.20.10.10:FF:000002">
    <property type="entry name" value="D-alanine aminotransferase"/>
    <property type="match status" value="1"/>
</dbReference>
<evidence type="ECO:0000256" key="5">
    <source>
        <dbReference type="ARBA" id="ARBA00005072"/>
    </source>
</evidence>
<comment type="catalytic activity">
    <reaction evidence="11">
        <text>L-valine + 2-oxoglutarate = 3-methyl-2-oxobutanoate + L-glutamate</text>
        <dbReference type="Rhea" id="RHEA:24813"/>
        <dbReference type="ChEBI" id="CHEBI:11851"/>
        <dbReference type="ChEBI" id="CHEBI:16810"/>
        <dbReference type="ChEBI" id="CHEBI:29985"/>
        <dbReference type="ChEBI" id="CHEBI:57762"/>
        <dbReference type="EC" id="2.6.1.42"/>
    </reaction>
</comment>
<evidence type="ECO:0000313" key="15">
    <source>
        <dbReference type="Proteomes" id="UP000519897"/>
    </source>
</evidence>
<evidence type="ECO:0000256" key="7">
    <source>
        <dbReference type="ARBA" id="ARBA00013053"/>
    </source>
</evidence>
<keyword evidence="15" id="KW-1185">Reference proteome</keyword>
<comment type="pathway">
    <text evidence="4">Amino-acid biosynthesis; L-valine biosynthesis; L-valine from pyruvate: step 4/4.</text>
</comment>
<evidence type="ECO:0000256" key="4">
    <source>
        <dbReference type="ARBA" id="ARBA00004931"/>
    </source>
</evidence>